<organism evidence="1 2">
    <name type="scientific">Limnospira indica PCC 8005</name>
    <dbReference type="NCBI Taxonomy" id="376219"/>
    <lineage>
        <taxon>Bacteria</taxon>
        <taxon>Bacillati</taxon>
        <taxon>Cyanobacteriota</taxon>
        <taxon>Cyanophyceae</taxon>
        <taxon>Oscillatoriophycideae</taxon>
        <taxon>Oscillatoriales</taxon>
        <taxon>Sirenicapillariaceae</taxon>
        <taxon>Limnospira</taxon>
    </lineage>
</organism>
<evidence type="ECO:0000313" key="2">
    <source>
        <dbReference type="Proteomes" id="UP000032946"/>
    </source>
</evidence>
<dbReference type="AlphaFoldDB" id="A0A9P1KJL9"/>
<keyword evidence="2" id="KW-1185">Reference proteome</keyword>
<proteinExistence type="predicted"/>
<name>A0A9P1KJL9_9CYAN</name>
<evidence type="ECO:0000313" key="1">
    <source>
        <dbReference type="EMBL" id="CDM97253.1"/>
    </source>
</evidence>
<accession>A0A9P1KJL9</accession>
<dbReference type="Proteomes" id="UP000032946">
    <property type="component" value="Chromosome"/>
</dbReference>
<reference evidence="1 2" key="1">
    <citation type="submission" date="2014-02" db="EMBL/GenBank/DDBJ databases">
        <authorList>
            <person name="Genoscope - CEA"/>
        </authorList>
    </citation>
    <scope>NUCLEOTIDE SEQUENCE [LARGE SCALE GENOMIC DNA]</scope>
    <source>
        <strain evidence="1 2">PCC 8005</strain>
    </source>
</reference>
<dbReference type="EMBL" id="FO818640">
    <property type="protein sequence ID" value="CDM97253.1"/>
    <property type="molecule type" value="Genomic_DNA"/>
</dbReference>
<protein>
    <submittedName>
        <fullName evidence="1">Uncharacterized protein</fullName>
    </submittedName>
</protein>
<sequence length="44" mass="5011">MGTPTPWLDIRSELMAILITVYMSQRLDMTFQARQGAQGHKTIC</sequence>
<gene>
    <name evidence="1" type="ORF">ARTHRO_50223</name>
</gene>